<dbReference type="Gene3D" id="2.60.40.10">
    <property type="entry name" value="Immunoglobulins"/>
    <property type="match status" value="1"/>
</dbReference>
<dbReference type="InterPro" id="IPR017853">
    <property type="entry name" value="GH"/>
</dbReference>
<protein>
    <recommendedName>
        <fullName evidence="4">beta-glucosidase</fullName>
        <ecNumber evidence="4">3.2.1.21</ecNumber>
    </recommendedName>
</protein>
<dbReference type="GO" id="GO:0008422">
    <property type="term" value="F:beta-glucosidase activity"/>
    <property type="evidence" value="ECO:0007669"/>
    <property type="project" value="UniProtKB-EC"/>
</dbReference>
<dbReference type="InterPro" id="IPR002772">
    <property type="entry name" value="Glyco_hydro_3_C"/>
</dbReference>
<dbReference type="InterPro" id="IPR001764">
    <property type="entry name" value="Glyco_hydro_3_N"/>
</dbReference>
<keyword evidence="9" id="KW-0326">Glycosidase</keyword>
<dbReference type="PANTHER" id="PTHR42715:SF2">
    <property type="entry name" value="BETA-GLUCOSIDASE F-RELATED"/>
    <property type="match status" value="1"/>
</dbReference>
<keyword evidence="8" id="KW-0119">Carbohydrate metabolism</keyword>
<evidence type="ECO:0000256" key="9">
    <source>
        <dbReference type="ARBA" id="ARBA00023295"/>
    </source>
</evidence>
<dbReference type="InterPro" id="IPR026891">
    <property type="entry name" value="Fn3-like"/>
</dbReference>
<dbReference type="InterPro" id="IPR050288">
    <property type="entry name" value="Cellulose_deg_GH3"/>
</dbReference>
<evidence type="ECO:0000256" key="4">
    <source>
        <dbReference type="ARBA" id="ARBA00012744"/>
    </source>
</evidence>
<dbReference type="GO" id="GO:0030245">
    <property type="term" value="P:cellulose catabolic process"/>
    <property type="evidence" value="ECO:0007669"/>
    <property type="project" value="UniProtKB-KW"/>
</dbReference>
<evidence type="ECO:0000256" key="5">
    <source>
        <dbReference type="ARBA" id="ARBA00022801"/>
    </source>
</evidence>
<keyword evidence="5" id="KW-0378">Hydrolase</keyword>
<dbReference type="SMART" id="SM01217">
    <property type="entry name" value="Fn3_like"/>
    <property type="match status" value="1"/>
</dbReference>
<dbReference type="Pfam" id="PF14310">
    <property type="entry name" value="Fn3-like"/>
    <property type="match status" value="1"/>
</dbReference>
<keyword evidence="14" id="KW-1185">Reference proteome</keyword>
<dbReference type="Proteomes" id="UP000015241">
    <property type="component" value="Unassembled WGS sequence"/>
</dbReference>
<dbReference type="EC" id="3.2.1.21" evidence="4"/>
<evidence type="ECO:0000256" key="11">
    <source>
        <dbReference type="SAM" id="SignalP"/>
    </source>
</evidence>
<evidence type="ECO:0000313" key="13">
    <source>
        <dbReference type="EMBL" id="EPS96081.1"/>
    </source>
</evidence>
<name>S8DS52_FOMSC</name>
<evidence type="ECO:0000256" key="2">
    <source>
        <dbReference type="ARBA" id="ARBA00004987"/>
    </source>
</evidence>
<evidence type="ECO:0000256" key="10">
    <source>
        <dbReference type="ARBA" id="ARBA00023326"/>
    </source>
</evidence>
<evidence type="ECO:0000256" key="8">
    <source>
        <dbReference type="ARBA" id="ARBA00023277"/>
    </source>
</evidence>
<dbReference type="InterPro" id="IPR036881">
    <property type="entry name" value="Glyco_hydro_3_C_sf"/>
</dbReference>
<dbReference type="SMR" id="S8DS52"/>
<keyword evidence="7" id="KW-0325">Glycoprotein</keyword>
<dbReference type="InterPro" id="IPR036962">
    <property type="entry name" value="Glyco_hydro_3_N_sf"/>
</dbReference>
<evidence type="ECO:0000256" key="7">
    <source>
        <dbReference type="ARBA" id="ARBA00023180"/>
    </source>
</evidence>
<dbReference type="STRING" id="743788.S8DS52"/>
<keyword evidence="11" id="KW-0732">Signal</keyword>
<dbReference type="InParanoid" id="S8DS52"/>
<dbReference type="AlphaFoldDB" id="S8DS52"/>
<feature type="chain" id="PRO_5004550045" description="beta-glucosidase" evidence="11">
    <location>
        <begin position="23"/>
        <end position="966"/>
    </location>
</feature>
<dbReference type="PANTHER" id="PTHR42715">
    <property type="entry name" value="BETA-GLUCOSIDASE"/>
    <property type="match status" value="1"/>
</dbReference>
<dbReference type="InterPro" id="IPR013783">
    <property type="entry name" value="Ig-like_fold"/>
</dbReference>
<evidence type="ECO:0000259" key="12">
    <source>
        <dbReference type="SMART" id="SM01217"/>
    </source>
</evidence>
<dbReference type="OrthoDB" id="416222at2759"/>
<dbReference type="eggNOG" id="ENOG502QR4D">
    <property type="taxonomic scope" value="Eukaryota"/>
</dbReference>
<dbReference type="SUPFAM" id="SSF51445">
    <property type="entry name" value="(Trans)glycosidases"/>
    <property type="match status" value="1"/>
</dbReference>
<evidence type="ECO:0000313" key="14">
    <source>
        <dbReference type="Proteomes" id="UP000015241"/>
    </source>
</evidence>
<feature type="domain" description="Fibronectin type III-like" evidence="12">
    <location>
        <begin position="886"/>
        <end position="955"/>
    </location>
</feature>
<dbReference type="FunFam" id="3.40.50.1700:FF:000003">
    <property type="entry name" value="Probable beta-glucosidase"/>
    <property type="match status" value="1"/>
</dbReference>
<dbReference type="Gene3D" id="3.20.20.300">
    <property type="entry name" value="Glycoside hydrolase, family 3, N-terminal domain"/>
    <property type="match status" value="1"/>
</dbReference>
<dbReference type="SUPFAM" id="SSF52279">
    <property type="entry name" value="Beta-D-glucan exohydrolase, C-terminal domain"/>
    <property type="match status" value="1"/>
</dbReference>
<gene>
    <name evidence="13" type="ORF">FOMPIDRAFT_1131187</name>
</gene>
<evidence type="ECO:0000256" key="6">
    <source>
        <dbReference type="ARBA" id="ARBA00023001"/>
    </source>
</evidence>
<keyword evidence="6" id="KW-0136">Cellulose degradation</keyword>
<dbReference type="EMBL" id="KE504195">
    <property type="protein sequence ID" value="EPS96081.1"/>
    <property type="molecule type" value="Genomic_DNA"/>
</dbReference>
<comment type="pathway">
    <text evidence="2">Glycan metabolism; cellulose degradation.</text>
</comment>
<dbReference type="FunFam" id="3.20.20.300:FF:000002">
    <property type="entry name" value="Probable beta-glucosidase"/>
    <property type="match status" value="1"/>
</dbReference>
<reference evidence="13 14" key="1">
    <citation type="journal article" date="2012" name="Science">
        <title>The Paleozoic origin of enzymatic lignin decomposition reconstructed from 31 fungal genomes.</title>
        <authorList>
            <person name="Floudas D."/>
            <person name="Binder M."/>
            <person name="Riley R."/>
            <person name="Barry K."/>
            <person name="Blanchette R.A."/>
            <person name="Henrissat B."/>
            <person name="Martinez A.T."/>
            <person name="Otillar R."/>
            <person name="Spatafora J.W."/>
            <person name="Yadav J.S."/>
            <person name="Aerts A."/>
            <person name="Benoit I."/>
            <person name="Boyd A."/>
            <person name="Carlson A."/>
            <person name="Copeland A."/>
            <person name="Coutinho P.M."/>
            <person name="de Vries R.P."/>
            <person name="Ferreira P."/>
            <person name="Findley K."/>
            <person name="Foster B."/>
            <person name="Gaskell J."/>
            <person name="Glotzer D."/>
            <person name="Gorecki P."/>
            <person name="Heitman J."/>
            <person name="Hesse C."/>
            <person name="Hori C."/>
            <person name="Igarashi K."/>
            <person name="Jurgens J.A."/>
            <person name="Kallen N."/>
            <person name="Kersten P."/>
            <person name="Kohler A."/>
            <person name="Kuees U."/>
            <person name="Kumar T.K.A."/>
            <person name="Kuo A."/>
            <person name="LaButti K."/>
            <person name="Larrondo L.F."/>
            <person name="Lindquist E."/>
            <person name="Ling A."/>
            <person name="Lombard V."/>
            <person name="Lucas S."/>
            <person name="Lundell T."/>
            <person name="Martin R."/>
            <person name="McLaughlin D.J."/>
            <person name="Morgenstern I."/>
            <person name="Morin E."/>
            <person name="Murat C."/>
            <person name="Nagy L.G."/>
            <person name="Nolan M."/>
            <person name="Ohm R.A."/>
            <person name="Patyshakuliyeva A."/>
            <person name="Rokas A."/>
            <person name="Ruiz-Duenas F.J."/>
            <person name="Sabat G."/>
            <person name="Salamov A."/>
            <person name="Samejima M."/>
            <person name="Schmutz J."/>
            <person name="Slot J.C."/>
            <person name="St John F."/>
            <person name="Stenlid J."/>
            <person name="Sun H."/>
            <person name="Sun S."/>
            <person name="Syed K."/>
            <person name="Tsang A."/>
            <person name="Wiebenga A."/>
            <person name="Young D."/>
            <person name="Pisabarro A."/>
            <person name="Eastwood D.C."/>
            <person name="Martin F."/>
            <person name="Cullen D."/>
            <person name="Grigoriev I.V."/>
            <person name="Hibbett D.S."/>
        </authorList>
    </citation>
    <scope>NUCLEOTIDE SEQUENCE</scope>
    <source>
        <strain evidence="14">FP-58527</strain>
    </source>
</reference>
<comment type="similarity">
    <text evidence="3">Belongs to the glycosyl hydrolase 3 family.</text>
</comment>
<evidence type="ECO:0000256" key="3">
    <source>
        <dbReference type="ARBA" id="ARBA00005336"/>
    </source>
</evidence>
<dbReference type="PRINTS" id="PR00133">
    <property type="entry name" value="GLHYDRLASE3"/>
</dbReference>
<dbReference type="Gene3D" id="3.40.50.1700">
    <property type="entry name" value="Glycoside hydrolase family 3 C-terminal domain"/>
    <property type="match status" value="1"/>
</dbReference>
<sequence>MAVLLSARLAALAAILFVVVSGQSSVDASGVYASASSVAVSSPAASSVAASSAASSVAASSAASSVAASSVASSVAASSAASSSAISSGAASSAASSGAVSSGATSGASSSAVPSTASASLTAASTSAATATTYGDVGEVSGVSYTVSDTYTIYGIPVPTDPSSVATRPTSGEPPYWSGLGTEVGWQTWSLSSYQFTSYPVASPTPVPPVFPDTSPLYPPEVCNSGPQVVPDFSNAWDAAYVRAQEFVSTLTLEQKVNVSTGTFWEDGLCVGNIGQVGDWPGLCLQDSPLGVRYTDFNTLFSAGITTAATWNRTAIRLRGQQMGEEFRGKGVNVQLGPMMNMGRVAQAGRNWEGFGTDAFLSGEAAYETTLGIQSAGVQACAKHYIDYEQEYKRTQESSNVDDRTNHEIYLKPFLRAVMAGTASVMCSYNMINDTYACENDRTLNQLLKQELGFRGYVMSDWGGQMSTLSAMAGLDMTMPGDITLGSGNSWWGPNLTAFVENYTIPISRVDDMATRILASYYLLGQDQNYPNVSFNAFNPYDTVHNLHIDVQADHYKIVREIGAQGAVLLKNTNGVLPLKAPRSVLVVGSDAGNNAMGANGCTDRGCDEGVLGVGWGSGTANFPYLISPFDALQEQARLDHTSLENWYLDWDTEGVAAVANLSDVAIVFVNSDSGEGYITVDGNLGDRNNLSLWHNADNLINAVASQNNNTIVVAHSVGPSIIEPWIENPNVTAVVWAGVPGQEAGNSIVDVLYGYYNPSGRLPYTIAKRLEDYGVFLVVGGEGDTLLSIPYDEGIFYDYRRFDQYNITPRYEFGYGLSYTTFEYENLAIGLVPQYDPTSWDLEAAWAEGAPTPQGEGSSVALWLHRPFLSVQFDVENAGTLAGTEIPQVYVHFPAGSGEPPSLLKGFDTVYLESGAVQSVYITISRYELSVWNVEAQGWQKPSGLFTLSVGASSRDFRLNGALPI</sequence>
<evidence type="ECO:0000256" key="1">
    <source>
        <dbReference type="ARBA" id="ARBA00000448"/>
    </source>
</evidence>
<proteinExistence type="inferred from homology"/>
<feature type="signal peptide" evidence="11">
    <location>
        <begin position="1"/>
        <end position="22"/>
    </location>
</feature>
<dbReference type="Pfam" id="PF00933">
    <property type="entry name" value="Glyco_hydro_3"/>
    <property type="match status" value="1"/>
</dbReference>
<organism evidence="13 14">
    <name type="scientific">Fomitopsis schrenkii</name>
    <name type="common">Brown rot fungus</name>
    <dbReference type="NCBI Taxonomy" id="2126942"/>
    <lineage>
        <taxon>Eukaryota</taxon>
        <taxon>Fungi</taxon>
        <taxon>Dikarya</taxon>
        <taxon>Basidiomycota</taxon>
        <taxon>Agaricomycotina</taxon>
        <taxon>Agaricomycetes</taxon>
        <taxon>Polyporales</taxon>
        <taxon>Fomitopsis</taxon>
    </lineage>
</organism>
<comment type="catalytic activity">
    <reaction evidence="1">
        <text>Hydrolysis of terminal, non-reducing beta-D-glucosyl residues with release of beta-D-glucose.</text>
        <dbReference type="EC" id="3.2.1.21"/>
    </reaction>
</comment>
<dbReference type="Pfam" id="PF01915">
    <property type="entry name" value="Glyco_hydro_3_C"/>
    <property type="match status" value="1"/>
</dbReference>
<dbReference type="HOGENOM" id="CLU_004542_2_3_1"/>
<accession>S8DS52</accession>
<keyword evidence="10" id="KW-0624">Polysaccharide degradation</keyword>